<comment type="caution">
    <text evidence="1">The sequence shown here is derived from an EMBL/GenBank/DDBJ whole genome shotgun (WGS) entry which is preliminary data.</text>
</comment>
<gene>
    <name evidence="1" type="ORF">Amal_03628</name>
</gene>
<evidence type="ECO:0000313" key="2">
    <source>
        <dbReference type="Proteomes" id="UP000077349"/>
    </source>
</evidence>
<dbReference type="EMBL" id="LVHD01000099">
    <property type="protein sequence ID" value="OAG75207.1"/>
    <property type="molecule type" value="Genomic_DNA"/>
</dbReference>
<organism evidence="1 2">
    <name type="scientific">Acetobacter malorum</name>
    <dbReference type="NCBI Taxonomy" id="178901"/>
    <lineage>
        <taxon>Bacteria</taxon>
        <taxon>Pseudomonadati</taxon>
        <taxon>Pseudomonadota</taxon>
        <taxon>Alphaproteobacteria</taxon>
        <taxon>Acetobacterales</taxon>
        <taxon>Acetobacteraceae</taxon>
        <taxon>Acetobacter</taxon>
    </lineage>
</organism>
<sequence>MLKQVHFTHKQTVKQGFLVGKMVQQTAFADICLFCHQVQRKSLNTVRDQYPPCCIEQIVFDHLGFVDAFGFSVHAKLHTVWTVCFQGKEY</sequence>
<evidence type="ECO:0000313" key="1">
    <source>
        <dbReference type="EMBL" id="OAG75207.1"/>
    </source>
</evidence>
<proteinExistence type="predicted"/>
<protein>
    <submittedName>
        <fullName evidence="1">Uncharacterized protein</fullName>
    </submittedName>
</protein>
<accession>A0A177G6L4</accession>
<name>A0A177G6L4_9PROT</name>
<dbReference type="AlphaFoldDB" id="A0A177G6L4"/>
<reference evidence="1 2" key="1">
    <citation type="submission" date="2016-03" db="EMBL/GenBank/DDBJ databases">
        <title>Draft genome sequence of Acetobacter malorum CECT 7742, a strain isolated from strawberry vinegar.</title>
        <authorList>
            <person name="Sainz F."/>
            <person name="Mas A."/>
            <person name="Torija M.J."/>
        </authorList>
    </citation>
    <scope>NUCLEOTIDE SEQUENCE [LARGE SCALE GENOMIC DNA]</scope>
    <source>
        <strain evidence="1 2">CECT 7742</strain>
    </source>
</reference>
<dbReference type="Proteomes" id="UP000077349">
    <property type="component" value="Unassembled WGS sequence"/>
</dbReference>